<feature type="domain" description="RGS" evidence="1">
    <location>
        <begin position="46"/>
        <end position="110"/>
    </location>
</feature>
<comment type="caution">
    <text evidence="2">The sequence shown here is derived from an EMBL/GenBank/DDBJ whole genome shotgun (WGS) entry which is preliminary data.</text>
</comment>
<dbReference type="Pfam" id="PF00615">
    <property type="entry name" value="RGS"/>
    <property type="match status" value="1"/>
</dbReference>
<dbReference type="PANTHER" id="PTHR10845:SF259">
    <property type="entry name" value="RGS DOMAIN-CONTAINING PROTEIN-RELATED"/>
    <property type="match status" value="1"/>
</dbReference>
<dbReference type="InterPro" id="IPR044926">
    <property type="entry name" value="RGS_subdomain_2"/>
</dbReference>
<dbReference type="AlphaFoldDB" id="A0AAD5PVN1"/>
<dbReference type="Gene3D" id="1.10.196.10">
    <property type="match status" value="1"/>
</dbReference>
<reference evidence="2 3" key="1">
    <citation type="submission" date="2022-05" db="EMBL/GenBank/DDBJ databases">
        <title>A multi-omics perspective on studying reproductive biology in Daphnia sinensis.</title>
        <authorList>
            <person name="Jia J."/>
        </authorList>
    </citation>
    <scope>NUCLEOTIDE SEQUENCE [LARGE SCALE GENOMIC DNA]</scope>
    <source>
        <strain evidence="2 3">WSL</strain>
    </source>
</reference>
<evidence type="ECO:0000313" key="2">
    <source>
        <dbReference type="EMBL" id="KAI9560927.1"/>
    </source>
</evidence>
<dbReference type="PRINTS" id="PR01301">
    <property type="entry name" value="RGSPROTEIN"/>
</dbReference>
<evidence type="ECO:0000313" key="3">
    <source>
        <dbReference type="Proteomes" id="UP000820818"/>
    </source>
</evidence>
<dbReference type="EMBL" id="WJBH02000003">
    <property type="protein sequence ID" value="KAI9560927.1"/>
    <property type="molecule type" value="Genomic_DNA"/>
</dbReference>
<organism evidence="2 3">
    <name type="scientific">Daphnia sinensis</name>
    <dbReference type="NCBI Taxonomy" id="1820382"/>
    <lineage>
        <taxon>Eukaryota</taxon>
        <taxon>Metazoa</taxon>
        <taxon>Ecdysozoa</taxon>
        <taxon>Arthropoda</taxon>
        <taxon>Crustacea</taxon>
        <taxon>Branchiopoda</taxon>
        <taxon>Diplostraca</taxon>
        <taxon>Cladocera</taxon>
        <taxon>Anomopoda</taxon>
        <taxon>Daphniidae</taxon>
        <taxon>Daphnia</taxon>
        <taxon>Daphnia similis group</taxon>
    </lineage>
</organism>
<dbReference type="SUPFAM" id="SSF48097">
    <property type="entry name" value="Regulator of G-protein signaling, RGS"/>
    <property type="match status" value="1"/>
</dbReference>
<keyword evidence="3" id="KW-1185">Reference proteome</keyword>
<dbReference type="PANTHER" id="PTHR10845">
    <property type="entry name" value="REGULATOR OF G PROTEIN SIGNALING"/>
    <property type="match status" value="1"/>
</dbReference>
<accession>A0AAD5PVN1</accession>
<dbReference type="InterPro" id="IPR036305">
    <property type="entry name" value="RGS_sf"/>
</dbReference>
<proteinExistence type="predicted"/>
<name>A0AAD5PVN1_9CRUS</name>
<dbReference type="PROSITE" id="PS50132">
    <property type="entry name" value="RGS"/>
    <property type="match status" value="1"/>
</dbReference>
<sequence length="135" mass="15696">MPQHPTHIRSEMRLISLKSGFLRRRASDSPLSVRPQPEEAQIWTESFTALVSSKYGCSLYRAFLLREFSTENLDFWLAVEDYRNSKPQKMAIKAQQIYNDFVAVEASKEVYVVTLENSAIHINPFSRSRPCRLNR</sequence>
<gene>
    <name evidence="2" type="ORF">GHT06_011883</name>
</gene>
<protein>
    <recommendedName>
        <fullName evidence="1">RGS domain-containing protein</fullName>
    </recommendedName>
</protein>
<dbReference type="Gene3D" id="1.10.167.10">
    <property type="entry name" value="Regulator of G-protein Signalling 4, domain 2"/>
    <property type="match status" value="1"/>
</dbReference>
<dbReference type="InterPro" id="IPR024066">
    <property type="entry name" value="RGS_subdom1/3"/>
</dbReference>
<evidence type="ECO:0000259" key="1">
    <source>
        <dbReference type="PROSITE" id="PS50132"/>
    </source>
</evidence>
<dbReference type="SMART" id="SM00315">
    <property type="entry name" value="RGS"/>
    <property type="match status" value="1"/>
</dbReference>
<dbReference type="InterPro" id="IPR016137">
    <property type="entry name" value="RGS"/>
</dbReference>
<dbReference type="Proteomes" id="UP000820818">
    <property type="component" value="Linkage Group LG3"/>
</dbReference>